<dbReference type="eggNOG" id="COG3734">
    <property type="taxonomic scope" value="Bacteria"/>
</dbReference>
<dbReference type="AlphaFoldDB" id="C0C5R5"/>
<comment type="caution">
    <text evidence="1">The sequence shown here is derived from an EMBL/GenBank/DDBJ whole genome shotgun (WGS) entry which is preliminary data.</text>
</comment>
<dbReference type="GO" id="GO:0034194">
    <property type="term" value="P:D-galactonate catabolic process"/>
    <property type="evidence" value="ECO:0007669"/>
    <property type="project" value="InterPro"/>
</dbReference>
<dbReference type="Proteomes" id="UP000004893">
    <property type="component" value="Unassembled WGS sequence"/>
</dbReference>
<dbReference type="STRING" id="553973.CLOHYLEM_07452"/>
<sequence>MYNIIIDCGTTNSRAYVVREDGSIAGQASKKIGVRDTSITGSKEALAAGLKETVGKAVEAAGVREADICAVLSSGMITSEIGLCELPHLTAPCGVNELAGHMERVEGLDLYGGKPVYFVRGIKNKMEEAPEDPFKAAGCLDFMRGEETQAVGIMESAGMILPAAIVILSSHTKFISVEEDGRILGSLTTMSGQTYEAVKNNTFLGKSLDGDESSVPEDYFDADIVENAAAWVQRAGLVRSFMFPRFLDVLLDTKWYERRLFFEALIAADDMLSLGQMDMFGGSGTQRFVLVGLKERCRLYEYILRKKYVGAEITVISDKEQIDRLSIDGMLSIAKKAGIIACGK</sequence>
<dbReference type="RefSeq" id="WP_006444797.1">
    <property type="nucleotide sequence ID" value="NZ_CP036524.1"/>
</dbReference>
<dbReference type="OrthoDB" id="256574at2"/>
<protein>
    <recommendedName>
        <fullName evidence="3">2-dehydro-3-deoxygalactonokinase</fullName>
    </recommendedName>
</protein>
<evidence type="ECO:0000313" key="2">
    <source>
        <dbReference type="Proteomes" id="UP000004893"/>
    </source>
</evidence>
<dbReference type="Pfam" id="PF05035">
    <property type="entry name" value="DGOK"/>
    <property type="match status" value="1"/>
</dbReference>
<dbReference type="EMBL" id="ABYI02000041">
    <property type="protein sequence ID" value="EEG72449.1"/>
    <property type="molecule type" value="Genomic_DNA"/>
</dbReference>
<dbReference type="Gene3D" id="3.30.420.300">
    <property type="entry name" value="2-keto-3-deoxy-galactonokinase, substrate binding domain"/>
    <property type="match status" value="1"/>
</dbReference>
<gene>
    <name evidence="1" type="ORF">CLOHYLEM_07452</name>
</gene>
<dbReference type="InterPro" id="IPR042258">
    <property type="entry name" value="DGOK_N"/>
</dbReference>
<dbReference type="InterPro" id="IPR043129">
    <property type="entry name" value="ATPase_NBD"/>
</dbReference>
<proteinExistence type="predicted"/>
<reference evidence="1" key="2">
    <citation type="submission" date="2013-06" db="EMBL/GenBank/DDBJ databases">
        <title>Draft genome sequence of Clostridium hylemonae (DSM 15053).</title>
        <authorList>
            <person name="Sudarsanam P."/>
            <person name="Ley R."/>
            <person name="Guruge J."/>
            <person name="Turnbaugh P.J."/>
            <person name="Mahowald M."/>
            <person name="Liep D."/>
            <person name="Gordon J."/>
        </authorList>
    </citation>
    <scope>NUCLEOTIDE SEQUENCE</scope>
    <source>
        <strain evidence="1">DSM 15053</strain>
    </source>
</reference>
<dbReference type="InterPro" id="IPR042257">
    <property type="entry name" value="DGOK_C"/>
</dbReference>
<organism evidence="1 2">
    <name type="scientific">[Clostridium] hylemonae DSM 15053</name>
    <dbReference type="NCBI Taxonomy" id="553973"/>
    <lineage>
        <taxon>Bacteria</taxon>
        <taxon>Bacillati</taxon>
        <taxon>Bacillota</taxon>
        <taxon>Clostridia</taxon>
        <taxon>Lachnospirales</taxon>
        <taxon>Lachnospiraceae</taxon>
    </lineage>
</organism>
<evidence type="ECO:0008006" key="3">
    <source>
        <dbReference type="Google" id="ProtNLM"/>
    </source>
</evidence>
<dbReference type="GO" id="GO:0008671">
    <property type="term" value="F:2-dehydro-3-deoxygalactonokinase activity"/>
    <property type="evidence" value="ECO:0007669"/>
    <property type="project" value="InterPro"/>
</dbReference>
<dbReference type="HOGENOM" id="CLU_070778_0_0_9"/>
<dbReference type="SUPFAM" id="SSF53067">
    <property type="entry name" value="Actin-like ATPase domain"/>
    <property type="match status" value="1"/>
</dbReference>
<dbReference type="InterPro" id="IPR007729">
    <property type="entry name" value="DGOK"/>
</dbReference>
<dbReference type="CDD" id="cd24012">
    <property type="entry name" value="ASKHA_NBD_KDGal-kinase"/>
    <property type="match status" value="1"/>
</dbReference>
<name>C0C5R5_9FIRM</name>
<reference evidence="1" key="1">
    <citation type="submission" date="2009-02" db="EMBL/GenBank/DDBJ databases">
        <authorList>
            <person name="Fulton L."/>
            <person name="Clifton S."/>
            <person name="Fulton B."/>
            <person name="Xu J."/>
            <person name="Minx P."/>
            <person name="Pepin K.H."/>
            <person name="Johnson M."/>
            <person name="Bhonagiri V."/>
            <person name="Nash W.E."/>
            <person name="Mardis E.R."/>
            <person name="Wilson R.K."/>
        </authorList>
    </citation>
    <scope>NUCLEOTIDE SEQUENCE [LARGE SCALE GENOMIC DNA]</scope>
    <source>
        <strain evidence="1">DSM 15053</strain>
    </source>
</reference>
<dbReference type="Gene3D" id="3.30.420.310">
    <property type="entry name" value="2-keto-3-deoxy-galactonokinase, C-terminal domain"/>
    <property type="match status" value="1"/>
</dbReference>
<keyword evidence="2" id="KW-1185">Reference proteome</keyword>
<accession>C0C5R5</accession>
<evidence type="ECO:0000313" key="1">
    <source>
        <dbReference type="EMBL" id="EEG72449.1"/>
    </source>
</evidence>